<reference evidence="5 6" key="1">
    <citation type="journal article" date="2016" name="Antonie Van Leeuwenhoek">
        <title>Dongia soli sp. nov., isolated from soil from Dokdo, Korea.</title>
        <authorList>
            <person name="Kim D.U."/>
            <person name="Lee H."/>
            <person name="Kim H."/>
            <person name="Kim S.G."/>
            <person name="Ka J.O."/>
        </authorList>
    </citation>
    <scope>NUCLEOTIDE SEQUENCE [LARGE SCALE GENOMIC DNA]</scope>
    <source>
        <strain evidence="5 6">D78</strain>
    </source>
</reference>
<evidence type="ECO:0000313" key="5">
    <source>
        <dbReference type="EMBL" id="MDY0885930.1"/>
    </source>
</evidence>
<evidence type="ECO:0000313" key="6">
    <source>
        <dbReference type="Proteomes" id="UP001279642"/>
    </source>
</evidence>
<keyword evidence="6" id="KW-1185">Reference proteome</keyword>
<proteinExistence type="inferred from homology"/>
<dbReference type="InterPro" id="IPR027443">
    <property type="entry name" value="IPNS-like_sf"/>
</dbReference>
<comment type="caution">
    <text evidence="5">The sequence shown here is derived from an EMBL/GenBank/DDBJ whole genome shotgun (WGS) entry which is preliminary data.</text>
</comment>
<feature type="non-terminal residue" evidence="5">
    <location>
        <position position="1"/>
    </location>
</feature>
<dbReference type="RefSeq" id="WP_320511005.1">
    <property type="nucleotide sequence ID" value="NZ_JAXCLW010000030.1"/>
</dbReference>
<keyword evidence="3" id="KW-0560">Oxidoreductase</keyword>
<dbReference type="PANTHER" id="PTHR46332:SF5">
    <property type="entry name" value="ASPARTATE BETA-HYDROXYLASE DOMAIN CONTAINING 2"/>
    <property type="match status" value="1"/>
</dbReference>
<dbReference type="Proteomes" id="UP001279642">
    <property type="component" value="Unassembled WGS sequence"/>
</dbReference>
<gene>
    <name evidence="5" type="ORF">SMD27_24070</name>
</gene>
<dbReference type="InterPro" id="IPR051821">
    <property type="entry name" value="Asp/Asn_beta-hydroxylase"/>
</dbReference>
<protein>
    <submittedName>
        <fullName evidence="5">Aspartyl/asparaginyl beta-hydroxylase domain-containing protein</fullName>
    </submittedName>
</protein>
<dbReference type="EMBL" id="JAXCLW010000030">
    <property type="protein sequence ID" value="MDY0885930.1"/>
    <property type="molecule type" value="Genomic_DNA"/>
</dbReference>
<keyword evidence="2" id="KW-0223">Dioxygenase</keyword>
<organism evidence="5 6">
    <name type="scientific">Dongia soli</name>
    <dbReference type="NCBI Taxonomy" id="600628"/>
    <lineage>
        <taxon>Bacteria</taxon>
        <taxon>Pseudomonadati</taxon>
        <taxon>Pseudomonadota</taxon>
        <taxon>Alphaproteobacteria</taxon>
        <taxon>Rhodospirillales</taxon>
        <taxon>Dongiaceae</taxon>
        <taxon>Dongia</taxon>
    </lineage>
</organism>
<accession>A0ABU5EIJ8</accession>
<feature type="non-terminal residue" evidence="5">
    <location>
        <position position="210"/>
    </location>
</feature>
<evidence type="ECO:0000256" key="2">
    <source>
        <dbReference type="ARBA" id="ARBA00022964"/>
    </source>
</evidence>
<dbReference type="SUPFAM" id="SSF51197">
    <property type="entry name" value="Clavaminate synthase-like"/>
    <property type="match status" value="1"/>
</dbReference>
<dbReference type="InterPro" id="IPR007803">
    <property type="entry name" value="Asp/Arg/Pro-Hydrxlase"/>
</dbReference>
<feature type="domain" description="Aspartyl/asparaginy/proline hydroxylase" evidence="4">
    <location>
        <begin position="33"/>
        <end position="193"/>
    </location>
</feature>
<dbReference type="Pfam" id="PF05118">
    <property type="entry name" value="Asp_Arg_Hydrox"/>
    <property type="match status" value="1"/>
</dbReference>
<dbReference type="Gene3D" id="2.60.120.330">
    <property type="entry name" value="B-lactam Antibiotic, Isopenicillin N Synthase, Chain"/>
    <property type="match status" value="1"/>
</dbReference>
<name>A0ABU5EIJ8_9PROT</name>
<comment type="similarity">
    <text evidence="1">Belongs to the aspartyl/asparaginyl beta-hydroxylase family.</text>
</comment>
<evidence type="ECO:0000256" key="3">
    <source>
        <dbReference type="ARBA" id="ARBA00023002"/>
    </source>
</evidence>
<evidence type="ECO:0000256" key="1">
    <source>
        <dbReference type="ARBA" id="ARBA00007730"/>
    </source>
</evidence>
<dbReference type="PANTHER" id="PTHR46332">
    <property type="entry name" value="ASPARTATE BETA-HYDROXYLASE DOMAIN-CONTAINING PROTEIN 2"/>
    <property type="match status" value="1"/>
</dbReference>
<evidence type="ECO:0000259" key="4">
    <source>
        <dbReference type="Pfam" id="PF05118"/>
    </source>
</evidence>
<sequence length="210" mass="23944">LRLWLNRVLAAHSEVGDPAVFDNDVFPWIGNLERHWPAIRAEVEALVRSGEEVPAFHDVSPDQYKISKGEQWRSFFLWGFGYTVPANCARCPQTTWALDCVPGLTTAFFSILAPGTHIPRHQVVSKRLINCHLALIVPRQARPGTEGCRIAVDDKIFRWEEGKCLVFDDTYPHEVWNDTAETRVVLFLQFKRPLRQPGRVLGDLFLAAVR</sequence>